<dbReference type="SUPFAM" id="SSF46955">
    <property type="entry name" value="Putative DNA-binding domain"/>
    <property type="match status" value="1"/>
</dbReference>
<dbReference type="Proteomes" id="UP000004959">
    <property type="component" value="Chromosome"/>
</dbReference>
<dbReference type="InterPro" id="IPR000551">
    <property type="entry name" value="MerR-type_HTH_dom"/>
</dbReference>
<dbReference type="eggNOG" id="COG0789">
    <property type="taxonomic scope" value="Bacteria"/>
</dbReference>
<dbReference type="PANTHER" id="PTHR30204:SF98">
    <property type="entry name" value="HTH-TYPE TRANSCRIPTIONAL REGULATOR ADHR"/>
    <property type="match status" value="1"/>
</dbReference>
<evidence type="ECO:0000256" key="2">
    <source>
        <dbReference type="SAM" id="Coils"/>
    </source>
</evidence>
<gene>
    <name evidence="4" type="ORF">OKIT_0424</name>
</gene>
<protein>
    <submittedName>
        <fullName evidence="4">MerR family transcriptional regulator</fullName>
    </submittedName>
</protein>
<dbReference type="SMART" id="SM00422">
    <property type="entry name" value="HTH_MERR"/>
    <property type="match status" value="1"/>
</dbReference>
<feature type="domain" description="HTH merR-type" evidence="3">
    <location>
        <begin position="1"/>
        <end position="69"/>
    </location>
</feature>
<dbReference type="OrthoDB" id="9811174at2"/>
<dbReference type="STRING" id="336988.NT96_02885"/>
<evidence type="ECO:0000313" key="4">
    <source>
        <dbReference type="EMBL" id="EHN58545.1"/>
    </source>
</evidence>
<dbReference type="PATRIC" id="fig|1045004.4.peg.423"/>
<dbReference type="GO" id="GO:0003700">
    <property type="term" value="F:DNA-binding transcription factor activity"/>
    <property type="evidence" value="ECO:0007669"/>
    <property type="project" value="InterPro"/>
</dbReference>
<proteinExistence type="predicted"/>
<reference evidence="4 5" key="1">
    <citation type="journal article" date="2012" name="PLoS ONE">
        <title>Functional divergence in the genus oenococcus as predicted by genome sequencing of the newly-described species, Oenococcus kitaharae.</title>
        <authorList>
            <person name="Borneman A.R."/>
            <person name="McCarthy J.M."/>
            <person name="Chambers P.J."/>
            <person name="Bartowsky E.J."/>
        </authorList>
    </citation>
    <scope>NUCLEOTIDE SEQUENCE [LARGE SCALE GENOMIC DNA]</scope>
    <source>
        <strain evidence="5">DSM17330</strain>
    </source>
</reference>
<name>G9WEY5_9LACO</name>
<dbReference type="Pfam" id="PF13411">
    <property type="entry name" value="MerR_1"/>
    <property type="match status" value="1"/>
</dbReference>
<keyword evidence="1" id="KW-0238">DNA-binding</keyword>
<dbReference type="RefSeq" id="WP_007744896.1">
    <property type="nucleotide sequence ID" value="NZ_CM001398.1"/>
</dbReference>
<keyword evidence="2" id="KW-0175">Coiled coil</keyword>
<dbReference type="AlphaFoldDB" id="G9WEY5"/>
<evidence type="ECO:0000313" key="5">
    <source>
        <dbReference type="Proteomes" id="UP000004959"/>
    </source>
</evidence>
<sequence>MVSISEIAKQHNLTASAIRYYESQGLINIQRDRAGNRLFDSKSEERIRVLSYLHQAGLSLSEMKDYVNHLMDHNYEVRLLQASRRRLENKINQLDRTLQFLDYKIVYHENSRNS</sequence>
<dbReference type="Gene3D" id="1.10.1660.10">
    <property type="match status" value="1"/>
</dbReference>
<dbReference type="HOGENOM" id="CLU_060077_8_3_9"/>
<dbReference type="PROSITE" id="PS50937">
    <property type="entry name" value="HTH_MERR_2"/>
    <property type="match status" value="1"/>
</dbReference>
<evidence type="ECO:0000256" key="1">
    <source>
        <dbReference type="ARBA" id="ARBA00023125"/>
    </source>
</evidence>
<evidence type="ECO:0000259" key="3">
    <source>
        <dbReference type="PROSITE" id="PS50937"/>
    </source>
</evidence>
<dbReference type="GO" id="GO:0003677">
    <property type="term" value="F:DNA binding"/>
    <property type="evidence" value="ECO:0007669"/>
    <property type="project" value="UniProtKB-KW"/>
</dbReference>
<comment type="caution">
    <text evidence="4">The sequence shown here is derived from an EMBL/GenBank/DDBJ whole genome shotgun (WGS) entry which is preliminary data.</text>
</comment>
<dbReference type="EMBL" id="AFVZ01000001">
    <property type="protein sequence ID" value="EHN58545.1"/>
    <property type="molecule type" value="Genomic_DNA"/>
</dbReference>
<feature type="coiled-coil region" evidence="2">
    <location>
        <begin position="77"/>
        <end position="104"/>
    </location>
</feature>
<keyword evidence="5" id="KW-1185">Reference proteome</keyword>
<dbReference type="InterPro" id="IPR047057">
    <property type="entry name" value="MerR_fam"/>
</dbReference>
<organism evidence="4 5">
    <name type="scientific">Oenococcus kitaharae DSM 17330</name>
    <dbReference type="NCBI Taxonomy" id="1045004"/>
    <lineage>
        <taxon>Bacteria</taxon>
        <taxon>Bacillati</taxon>
        <taxon>Bacillota</taxon>
        <taxon>Bacilli</taxon>
        <taxon>Lactobacillales</taxon>
        <taxon>Lactobacillaceae</taxon>
        <taxon>Oenococcus</taxon>
    </lineage>
</organism>
<dbReference type="InterPro" id="IPR009061">
    <property type="entry name" value="DNA-bd_dom_put_sf"/>
</dbReference>
<dbReference type="PANTHER" id="PTHR30204">
    <property type="entry name" value="REDOX-CYCLING DRUG-SENSING TRANSCRIPTIONAL ACTIVATOR SOXR"/>
    <property type="match status" value="1"/>
</dbReference>
<accession>G9WEY5</accession>